<dbReference type="PANTHER" id="PTHR47332">
    <property type="entry name" value="SET DOMAIN-CONTAINING PROTEIN 5"/>
    <property type="match status" value="1"/>
</dbReference>
<protein>
    <submittedName>
        <fullName evidence="3">SET domain-containing protein</fullName>
    </submittedName>
</protein>
<dbReference type="InterPro" id="IPR053185">
    <property type="entry name" value="SET_domain_protein"/>
</dbReference>
<dbReference type="AlphaFoldDB" id="A0A6A6QTN3"/>
<accession>A0A6A6QTN3</accession>
<dbReference type="InterPro" id="IPR019734">
    <property type="entry name" value="TPR_rpt"/>
</dbReference>
<evidence type="ECO:0000313" key="4">
    <source>
        <dbReference type="Proteomes" id="UP000799750"/>
    </source>
</evidence>
<evidence type="ECO:0000313" key="3">
    <source>
        <dbReference type="EMBL" id="KAF2495771.1"/>
    </source>
</evidence>
<dbReference type="InterPro" id="IPR046341">
    <property type="entry name" value="SET_dom_sf"/>
</dbReference>
<dbReference type="PROSITE" id="PS50005">
    <property type="entry name" value="TPR"/>
    <property type="match status" value="1"/>
</dbReference>
<dbReference type="CDD" id="cd20071">
    <property type="entry name" value="SET_SMYD"/>
    <property type="match status" value="1"/>
</dbReference>
<dbReference type="SMART" id="SM00317">
    <property type="entry name" value="SET"/>
    <property type="match status" value="1"/>
</dbReference>
<keyword evidence="1" id="KW-0802">TPR repeat</keyword>
<gene>
    <name evidence="3" type="ORF">BU16DRAFT_356239</name>
</gene>
<evidence type="ECO:0000256" key="1">
    <source>
        <dbReference type="PROSITE-ProRule" id="PRU00339"/>
    </source>
</evidence>
<feature type="repeat" description="TPR" evidence="1">
    <location>
        <begin position="267"/>
        <end position="300"/>
    </location>
</feature>
<dbReference type="Gene3D" id="2.170.270.10">
    <property type="entry name" value="SET domain"/>
    <property type="match status" value="1"/>
</dbReference>
<dbReference type="Pfam" id="PF00856">
    <property type="entry name" value="SET"/>
    <property type="match status" value="1"/>
</dbReference>
<keyword evidence="4" id="KW-1185">Reference proteome</keyword>
<dbReference type="PANTHER" id="PTHR47332:SF4">
    <property type="entry name" value="SET DOMAIN-CONTAINING PROTEIN 5"/>
    <property type="match status" value="1"/>
</dbReference>
<dbReference type="OrthoDB" id="265717at2759"/>
<dbReference type="Proteomes" id="UP000799750">
    <property type="component" value="Unassembled WGS sequence"/>
</dbReference>
<evidence type="ECO:0000259" key="2">
    <source>
        <dbReference type="PROSITE" id="PS50280"/>
    </source>
</evidence>
<dbReference type="Gene3D" id="1.25.40.10">
    <property type="entry name" value="Tetratricopeptide repeat domain"/>
    <property type="match status" value="1"/>
</dbReference>
<reference evidence="3" key="1">
    <citation type="journal article" date="2020" name="Stud. Mycol.">
        <title>101 Dothideomycetes genomes: a test case for predicting lifestyles and emergence of pathogens.</title>
        <authorList>
            <person name="Haridas S."/>
            <person name="Albert R."/>
            <person name="Binder M."/>
            <person name="Bloem J."/>
            <person name="Labutti K."/>
            <person name="Salamov A."/>
            <person name="Andreopoulos B."/>
            <person name="Baker S."/>
            <person name="Barry K."/>
            <person name="Bills G."/>
            <person name="Bluhm B."/>
            <person name="Cannon C."/>
            <person name="Castanera R."/>
            <person name="Culley D."/>
            <person name="Daum C."/>
            <person name="Ezra D."/>
            <person name="Gonzalez J."/>
            <person name="Henrissat B."/>
            <person name="Kuo A."/>
            <person name="Liang C."/>
            <person name="Lipzen A."/>
            <person name="Lutzoni F."/>
            <person name="Magnuson J."/>
            <person name="Mondo S."/>
            <person name="Nolan M."/>
            <person name="Ohm R."/>
            <person name="Pangilinan J."/>
            <person name="Park H.-J."/>
            <person name="Ramirez L."/>
            <person name="Alfaro M."/>
            <person name="Sun H."/>
            <person name="Tritt A."/>
            <person name="Yoshinaga Y."/>
            <person name="Zwiers L.-H."/>
            <person name="Turgeon B."/>
            <person name="Goodwin S."/>
            <person name="Spatafora J."/>
            <person name="Crous P."/>
            <person name="Grigoriev I."/>
        </authorList>
    </citation>
    <scope>NUCLEOTIDE SEQUENCE</scope>
    <source>
        <strain evidence="3">CBS 269.34</strain>
    </source>
</reference>
<name>A0A6A6QTN3_9PEZI</name>
<dbReference type="EMBL" id="MU004188">
    <property type="protein sequence ID" value="KAF2495771.1"/>
    <property type="molecule type" value="Genomic_DNA"/>
</dbReference>
<organism evidence="3 4">
    <name type="scientific">Lophium mytilinum</name>
    <dbReference type="NCBI Taxonomy" id="390894"/>
    <lineage>
        <taxon>Eukaryota</taxon>
        <taxon>Fungi</taxon>
        <taxon>Dikarya</taxon>
        <taxon>Ascomycota</taxon>
        <taxon>Pezizomycotina</taxon>
        <taxon>Dothideomycetes</taxon>
        <taxon>Pleosporomycetidae</taxon>
        <taxon>Mytilinidiales</taxon>
        <taxon>Mytilinidiaceae</taxon>
        <taxon>Lophium</taxon>
    </lineage>
</organism>
<dbReference type="InterPro" id="IPR001214">
    <property type="entry name" value="SET_dom"/>
</dbReference>
<feature type="domain" description="SET" evidence="2">
    <location>
        <begin position="1"/>
        <end position="180"/>
    </location>
</feature>
<dbReference type="SUPFAM" id="SSF82199">
    <property type="entry name" value="SET domain"/>
    <property type="match status" value="1"/>
</dbReference>
<sequence>MIYEIRQAGAKGLGLFATNPIARGTRILSERPLLAIRQDQDVDGIFYAAKSLTKNDKKALLDLSGHSGGQHLELVRWMQVVWWNVKNLVGSVRQPSTITSSIPSIRSMQEHMAIFNVFRSNSFNLGGRGRIQQAVFDNVARINHSCLPNAQGNFHSTLGRFNVHALRDIKSGEEVTLNYLPELGAVAASRGSKLRKGYGFECDCVACDLTSARGKLGEERRAEERKRIKEFAATVEKNAEGLVAELKMTERFIQLFEAEGITGREVASMYFEVAKLNVKLGRRDEAIQCAEKGLELDEYCIGSDHPTYEDGVEFIKALKSKN</sequence>
<dbReference type="InterPro" id="IPR011990">
    <property type="entry name" value="TPR-like_helical_dom_sf"/>
</dbReference>
<proteinExistence type="predicted"/>
<dbReference type="PROSITE" id="PS50280">
    <property type="entry name" value="SET"/>
    <property type="match status" value="1"/>
</dbReference>